<evidence type="ECO:0000313" key="4">
    <source>
        <dbReference type="Proteomes" id="UP000603545"/>
    </source>
</evidence>
<dbReference type="CDD" id="cd00851">
    <property type="entry name" value="MTH1175"/>
    <property type="match status" value="1"/>
</dbReference>
<proteinExistence type="predicted"/>
<dbReference type="PANTHER" id="PTHR42983">
    <property type="entry name" value="DINITROGENASE IRON-MOLYBDENUM COFACTOR PROTEIN-RELATED"/>
    <property type="match status" value="1"/>
</dbReference>
<sequence length="200" mass="20222">MKIAVTSTGPALDDTMEARFGRCAYFLIIDLDTMEFEAVENPNIALGGGAGIQSAQLMADKGVSTVLTGNCGPNAFQTFGAAKIQVITGVSGQVRQAVEQYKSGALASTTTPNVQNHFGMGMGGGRGMGGGGGRGMGGGGGMGMGGGSGMGRGMGASALAGSGQPEPTALSEEKRLKDQVNELRKQVETLQSSINALEKK</sequence>
<reference evidence="3 4" key="1">
    <citation type="submission" date="2020-08" db="EMBL/GenBank/DDBJ databases">
        <title>Bridging the membrane lipid divide: bacteria of the FCB group superphylum have the potential to synthesize archaeal ether lipids.</title>
        <authorList>
            <person name="Villanueva L."/>
            <person name="Von Meijenfeldt F.A.B."/>
            <person name="Westbye A.B."/>
            <person name="Yadav S."/>
            <person name="Hopmans E.C."/>
            <person name="Dutilh B.E."/>
            <person name="Sinninghe Damste J.S."/>
        </authorList>
    </citation>
    <scope>NUCLEOTIDE SEQUENCE [LARGE SCALE GENOMIC DNA]</scope>
    <source>
        <strain evidence="3">NIOZ-UU82</strain>
    </source>
</reference>
<dbReference type="Proteomes" id="UP000603545">
    <property type="component" value="Unassembled WGS sequence"/>
</dbReference>
<dbReference type="AlphaFoldDB" id="A0A8J6N9W5"/>
<dbReference type="InterPro" id="IPR033913">
    <property type="entry name" value="MTH1175_dom"/>
</dbReference>
<dbReference type="Pfam" id="PF02579">
    <property type="entry name" value="Nitro_FeMo-Co"/>
    <property type="match status" value="1"/>
</dbReference>
<dbReference type="Gene3D" id="3.30.420.130">
    <property type="entry name" value="Dinitrogenase iron-molybdenum cofactor biosynthesis domain"/>
    <property type="match status" value="1"/>
</dbReference>
<evidence type="ECO:0000256" key="1">
    <source>
        <dbReference type="SAM" id="MobiDB-lite"/>
    </source>
</evidence>
<evidence type="ECO:0000313" key="3">
    <source>
        <dbReference type="EMBL" id="MBC8200381.1"/>
    </source>
</evidence>
<dbReference type="PANTHER" id="PTHR42983:SF1">
    <property type="entry name" value="IRON-MOLYBDENUM PROTEIN"/>
    <property type="match status" value="1"/>
</dbReference>
<evidence type="ECO:0000259" key="2">
    <source>
        <dbReference type="Pfam" id="PF02579"/>
    </source>
</evidence>
<feature type="domain" description="Dinitrogenase iron-molybdenum cofactor biosynthesis" evidence="2">
    <location>
        <begin position="13"/>
        <end position="102"/>
    </location>
</feature>
<organism evidence="3 4">
    <name type="scientific">Candidatus Desulfaltia bathyphila</name>
    <dbReference type="NCBI Taxonomy" id="2841697"/>
    <lineage>
        <taxon>Bacteria</taxon>
        <taxon>Pseudomonadati</taxon>
        <taxon>Thermodesulfobacteriota</taxon>
        <taxon>Desulfobacteria</taxon>
        <taxon>Desulfobacterales</taxon>
        <taxon>Desulfobacterales incertae sedis</taxon>
        <taxon>Candidatus Desulfaltia</taxon>
    </lineage>
</organism>
<dbReference type="EMBL" id="JACNLL010000103">
    <property type="protein sequence ID" value="MBC8200381.1"/>
    <property type="molecule type" value="Genomic_DNA"/>
</dbReference>
<dbReference type="SUPFAM" id="SSF53146">
    <property type="entry name" value="Nitrogenase accessory factor-like"/>
    <property type="match status" value="1"/>
</dbReference>
<dbReference type="InterPro" id="IPR003731">
    <property type="entry name" value="Di-Nase_FeMo-co_biosynth"/>
</dbReference>
<protein>
    <submittedName>
        <fullName evidence="3">NifB/NifX family molybdenum-iron cluster-binding protein</fullName>
    </submittedName>
</protein>
<feature type="compositionally biased region" description="Basic and acidic residues" evidence="1">
    <location>
        <begin position="171"/>
        <end position="182"/>
    </location>
</feature>
<dbReference type="InterPro" id="IPR036105">
    <property type="entry name" value="DiNase_FeMo-co_biosyn_sf"/>
</dbReference>
<comment type="caution">
    <text evidence="3">The sequence shown here is derived from an EMBL/GenBank/DDBJ whole genome shotgun (WGS) entry which is preliminary data.</text>
</comment>
<feature type="region of interest" description="Disordered" evidence="1">
    <location>
        <begin position="146"/>
        <end position="182"/>
    </location>
</feature>
<name>A0A8J6N9W5_9BACT</name>
<accession>A0A8J6N9W5</accession>
<gene>
    <name evidence="3" type="ORF">H8E80_10155</name>
</gene>